<dbReference type="Pfam" id="PF20151">
    <property type="entry name" value="DUF6533"/>
    <property type="match status" value="1"/>
</dbReference>
<evidence type="ECO:0000313" key="4">
    <source>
        <dbReference type="Proteomes" id="UP001556367"/>
    </source>
</evidence>
<evidence type="ECO:0000313" key="3">
    <source>
        <dbReference type="EMBL" id="KAL0946523.1"/>
    </source>
</evidence>
<name>A0ABR3ITB2_9AGAR</name>
<feature type="transmembrane region" description="Helical" evidence="1">
    <location>
        <begin position="116"/>
        <end position="139"/>
    </location>
</feature>
<keyword evidence="1" id="KW-1133">Transmembrane helix</keyword>
<organism evidence="3 4">
    <name type="scientific">Hohenbuehelia grisea</name>
    <dbReference type="NCBI Taxonomy" id="104357"/>
    <lineage>
        <taxon>Eukaryota</taxon>
        <taxon>Fungi</taxon>
        <taxon>Dikarya</taxon>
        <taxon>Basidiomycota</taxon>
        <taxon>Agaricomycotina</taxon>
        <taxon>Agaricomycetes</taxon>
        <taxon>Agaricomycetidae</taxon>
        <taxon>Agaricales</taxon>
        <taxon>Pleurotineae</taxon>
        <taxon>Pleurotaceae</taxon>
        <taxon>Hohenbuehelia</taxon>
    </lineage>
</organism>
<dbReference type="InterPro" id="IPR045340">
    <property type="entry name" value="DUF6533"/>
</dbReference>
<comment type="caution">
    <text evidence="3">The sequence shown here is derived from an EMBL/GenBank/DDBJ whole genome shotgun (WGS) entry which is preliminary data.</text>
</comment>
<evidence type="ECO:0000256" key="1">
    <source>
        <dbReference type="SAM" id="Phobius"/>
    </source>
</evidence>
<keyword evidence="4" id="KW-1185">Reference proteome</keyword>
<feature type="transmembrane region" description="Helical" evidence="1">
    <location>
        <begin position="165"/>
        <end position="187"/>
    </location>
</feature>
<proteinExistence type="predicted"/>
<feature type="domain" description="DUF6533" evidence="2">
    <location>
        <begin position="16"/>
        <end position="61"/>
    </location>
</feature>
<dbReference type="EMBL" id="JASNQZ010000015">
    <property type="protein sequence ID" value="KAL0946523.1"/>
    <property type="molecule type" value="Genomic_DNA"/>
</dbReference>
<feature type="transmembrane region" description="Helical" evidence="1">
    <location>
        <begin position="86"/>
        <end position="104"/>
    </location>
</feature>
<dbReference type="Proteomes" id="UP001556367">
    <property type="component" value="Unassembled WGS sequence"/>
</dbReference>
<accession>A0ABR3ITB2</accession>
<sequence length="300" mass="34347">MATMIHAATAQQLSRYIDVASFAVLVYDHLVTLDLEVSLIWPTPWNITKSFYLLSRYSPFLDAINAIYHQPINNIGPKECRVSYSIAGWLFMFGICLSEVILSFRTWAVWGRDRRLTIGLPVFLFAAWAPIIFFTWRFLHSLHFTQTPYTSVIGCFVDHADPILFYSWVMLMIYEAGLMALMAIRGYNVYRTGGNSALFNVVYRDGILYYVYLFSISLINVVLVNTLGPEYSFLLSGMERVAHSILASRVILHIRDQARRNPLDPDTLTWASRADNSNQVMLPIRFSRPSTESPKTPYSP</sequence>
<keyword evidence="1" id="KW-0472">Membrane</keyword>
<keyword evidence="1" id="KW-0812">Transmembrane</keyword>
<feature type="transmembrane region" description="Helical" evidence="1">
    <location>
        <begin position="207"/>
        <end position="227"/>
    </location>
</feature>
<reference evidence="4" key="1">
    <citation type="submission" date="2024-06" db="EMBL/GenBank/DDBJ databases">
        <title>Multi-omics analyses provide insights into the biosynthesis of the anticancer antibiotic pleurotin in Hohenbuehelia grisea.</title>
        <authorList>
            <person name="Weaver J.A."/>
            <person name="Alberti F."/>
        </authorList>
    </citation>
    <scope>NUCLEOTIDE SEQUENCE [LARGE SCALE GENOMIC DNA]</scope>
    <source>
        <strain evidence="4">T-177</strain>
    </source>
</reference>
<evidence type="ECO:0000259" key="2">
    <source>
        <dbReference type="Pfam" id="PF20151"/>
    </source>
</evidence>
<protein>
    <recommendedName>
        <fullName evidence="2">DUF6533 domain-containing protein</fullName>
    </recommendedName>
</protein>
<gene>
    <name evidence="3" type="ORF">HGRIS_012734</name>
</gene>